<dbReference type="EMBL" id="JAMKFB020000013">
    <property type="protein sequence ID" value="KAL0178700.1"/>
    <property type="molecule type" value="Genomic_DNA"/>
</dbReference>
<keyword evidence="3" id="KW-1185">Reference proteome</keyword>
<reference evidence="2 3" key="1">
    <citation type="submission" date="2024-05" db="EMBL/GenBank/DDBJ databases">
        <title>Genome sequencing and assembly of Indian major carp, Cirrhinus mrigala (Hamilton, 1822).</title>
        <authorList>
            <person name="Mohindra V."/>
            <person name="Chowdhury L.M."/>
            <person name="Lal K."/>
            <person name="Jena J.K."/>
        </authorList>
    </citation>
    <scope>NUCLEOTIDE SEQUENCE [LARGE SCALE GENOMIC DNA]</scope>
    <source>
        <strain evidence="2">CM1030</strain>
        <tissue evidence="2">Blood</tissue>
    </source>
</reference>
<dbReference type="Proteomes" id="UP001529510">
    <property type="component" value="Unassembled WGS sequence"/>
</dbReference>
<comment type="caution">
    <text evidence="2">The sequence shown here is derived from an EMBL/GenBank/DDBJ whole genome shotgun (WGS) entry which is preliminary data.</text>
</comment>
<sequence length="78" mass="8219">MADGENKRAEPADAAEPLLKKPRLLDPPGDSEHSAAGGTEPVEAEPALLDESHQASLNNNNNNHTEPGQTAEPEPELS</sequence>
<feature type="compositionally biased region" description="Basic and acidic residues" evidence="1">
    <location>
        <begin position="1"/>
        <end position="11"/>
    </location>
</feature>
<organism evidence="2 3">
    <name type="scientific">Cirrhinus mrigala</name>
    <name type="common">Mrigala</name>
    <dbReference type="NCBI Taxonomy" id="683832"/>
    <lineage>
        <taxon>Eukaryota</taxon>
        <taxon>Metazoa</taxon>
        <taxon>Chordata</taxon>
        <taxon>Craniata</taxon>
        <taxon>Vertebrata</taxon>
        <taxon>Euteleostomi</taxon>
        <taxon>Actinopterygii</taxon>
        <taxon>Neopterygii</taxon>
        <taxon>Teleostei</taxon>
        <taxon>Ostariophysi</taxon>
        <taxon>Cypriniformes</taxon>
        <taxon>Cyprinidae</taxon>
        <taxon>Labeoninae</taxon>
        <taxon>Labeonini</taxon>
        <taxon>Cirrhinus</taxon>
    </lineage>
</organism>
<name>A0ABD0PY19_CIRMR</name>
<evidence type="ECO:0000256" key="1">
    <source>
        <dbReference type="SAM" id="MobiDB-lite"/>
    </source>
</evidence>
<evidence type="ECO:0000313" key="2">
    <source>
        <dbReference type="EMBL" id="KAL0178700.1"/>
    </source>
</evidence>
<accession>A0ABD0PY19</accession>
<protein>
    <submittedName>
        <fullName evidence="2">Uncharacterized protein</fullName>
    </submittedName>
</protein>
<dbReference type="AlphaFoldDB" id="A0ABD0PY19"/>
<feature type="region of interest" description="Disordered" evidence="1">
    <location>
        <begin position="1"/>
        <end position="78"/>
    </location>
</feature>
<gene>
    <name evidence="2" type="ORF">M9458_027594</name>
</gene>
<proteinExistence type="predicted"/>
<feature type="non-terminal residue" evidence="2">
    <location>
        <position position="78"/>
    </location>
</feature>
<evidence type="ECO:0000313" key="3">
    <source>
        <dbReference type="Proteomes" id="UP001529510"/>
    </source>
</evidence>